<evidence type="ECO:0000256" key="1">
    <source>
        <dbReference type="ARBA" id="ARBA00022741"/>
    </source>
</evidence>
<dbReference type="HAMAP" id="MF_00636">
    <property type="entry name" value="RapZ_like"/>
    <property type="match status" value="1"/>
</dbReference>
<dbReference type="PANTHER" id="PTHR30448">
    <property type="entry name" value="RNASE ADAPTER PROTEIN RAPZ"/>
    <property type="match status" value="1"/>
</dbReference>
<feature type="domain" description="RapZ-like N-terminal" evidence="5">
    <location>
        <begin position="1"/>
        <end position="156"/>
    </location>
</feature>
<reference evidence="7 8" key="1">
    <citation type="submission" date="2018-09" db="EMBL/GenBank/DDBJ databases">
        <authorList>
            <person name="Postec A."/>
        </authorList>
    </citation>
    <scope>NUCLEOTIDE SEQUENCE [LARGE SCALE GENOMIC DNA]</scope>
    <source>
        <strain evidence="7">70B-A</strain>
    </source>
</reference>
<feature type="domain" description="RapZ C-terminal" evidence="6">
    <location>
        <begin position="164"/>
        <end position="283"/>
    </location>
</feature>
<evidence type="ECO:0000259" key="5">
    <source>
        <dbReference type="Pfam" id="PF03668"/>
    </source>
</evidence>
<dbReference type="NCBIfam" id="NF003828">
    <property type="entry name" value="PRK05416.1"/>
    <property type="match status" value="1"/>
</dbReference>
<dbReference type="RefSeq" id="WP_125136702.1">
    <property type="nucleotide sequence ID" value="NZ_LR130778.1"/>
</dbReference>
<evidence type="ECO:0000256" key="4">
    <source>
        <dbReference type="HAMAP-Rule" id="MF_00636"/>
    </source>
</evidence>
<dbReference type="InterPro" id="IPR053930">
    <property type="entry name" value="RapZ-like_N"/>
</dbReference>
<dbReference type="InterPro" id="IPR005337">
    <property type="entry name" value="RapZ-like"/>
</dbReference>
<dbReference type="GO" id="GO:0005524">
    <property type="term" value="F:ATP binding"/>
    <property type="evidence" value="ECO:0007669"/>
    <property type="project" value="UniProtKB-UniRule"/>
</dbReference>
<dbReference type="AlphaFoldDB" id="A0A3P7NW14"/>
<dbReference type="OrthoDB" id="9784461at2"/>
<dbReference type="KEGG" id="cbar:PATL70BA_1499"/>
<keyword evidence="8" id="KW-1185">Reference proteome</keyword>
<feature type="binding site" evidence="4">
    <location>
        <begin position="8"/>
        <end position="15"/>
    </location>
    <ligand>
        <name>ATP</name>
        <dbReference type="ChEBI" id="CHEBI:30616"/>
    </ligand>
</feature>
<keyword evidence="2 4" id="KW-0067">ATP-binding</keyword>
<accession>A0A3P7NW14</accession>
<organism evidence="7 8">
    <name type="scientific">Petrocella atlantisensis</name>
    <dbReference type="NCBI Taxonomy" id="2173034"/>
    <lineage>
        <taxon>Bacteria</taxon>
        <taxon>Bacillati</taxon>
        <taxon>Bacillota</taxon>
        <taxon>Clostridia</taxon>
        <taxon>Lachnospirales</taxon>
        <taxon>Vallitaleaceae</taxon>
        <taxon>Petrocella</taxon>
    </lineage>
</organism>
<proteinExistence type="inferred from homology"/>
<dbReference type="PANTHER" id="PTHR30448:SF0">
    <property type="entry name" value="RNASE ADAPTER PROTEIN RAPZ"/>
    <property type="match status" value="1"/>
</dbReference>
<keyword evidence="1 4" id="KW-0547">Nucleotide-binding</keyword>
<dbReference type="PIRSF" id="PIRSF005052">
    <property type="entry name" value="P-loopkin"/>
    <property type="match status" value="1"/>
</dbReference>
<dbReference type="InterPro" id="IPR027417">
    <property type="entry name" value="P-loop_NTPase"/>
</dbReference>
<dbReference type="SUPFAM" id="SSF52540">
    <property type="entry name" value="P-loop containing nucleoside triphosphate hydrolases"/>
    <property type="match status" value="1"/>
</dbReference>
<dbReference type="Pfam" id="PF03668">
    <property type="entry name" value="RapZ-like_N"/>
    <property type="match status" value="1"/>
</dbReference>
<evidence type="ECO:0000313" key="8">
    <source>
        <dbReference type="Proteomes" id="UP000279029"/>
    </source>
</evidence>
<sequence>MQFVIVTGMSGAGKSTTLKFLEDAGYFCVDNLPPALIGKFADVCFSPDSGLKKIALGVDVRSGMHFEILFSELAQLKNQGVTMDIIFLESSNDILIKRFKETRRKHPLVEDGRIEDAILEERALLEPVKNQAKIIIDTTNLLTRELRFELHKALNDEQSYKNLIITVLSFGFKHGIPSDSDLVFDVRFIPNPYYKSELRGFTGKDKVVQDYVMQWDVSTMFIDKLDDMLAFLIPNYIKEGKNQLVISIGCTGGKHRSVTLTDVLARKLESYNYSVHCHHRDIDKDALIGK</sequence>
<protein>
    <submittedName>
        <fullName evidence="7">GTPase possibly involved in regulator sRNA degradation</fullName>
    </submittedName>
</protein>
<dbReference type="EMBL" id="LR130778">
    <property type="protein sequence ID" value="VDN47384.1"/>
    <property type="molecule type" value="Genomic_DNA"/>
</dbReference>
<keyword evidence="3 4" id="KW-0342">GTP-binding</keyword>
<feature type="binding site" evidence="4">
    <location>
        <begin position="59"/>
        <end position="62"/>
    </location>
    <ligand>
        <name>GTP</name>
        <dbReference type="ChEBI" id="CHEBI:37565"/>
    </ligand>
</feature>
<evidence type="ECO:0000313" key="7">
    <source>
        <dbReference type="EMBL" id="VDN47384.1"/>
    </source>
</evidence>
<dbReference type="InterPro" id="IPR053931">
    <property type="entry name" value="RapZ_C"/>
</dbReference>
<name>A0A3P7NW14_9FIRM</name>
<evidence type="ECO:0000256" key="3">
    <source>
        <dbReference type="ARBA" id="ARBA00023134"/>
    </source>
</evidence>
<dbReference type="Pfam" id="PF22740">
    <property type="entry name" value="PapZ_C"/>
    <property type="match status" value="1"/>
</dbReference>
<dbReference type="GO" id="GO:0005525">
    <property type="term" value="F:GTP binding"/>
    <property type="evidence" value="ECO:0007669"/>
    <property type="project" value="UniProtKB-UniRule"/>
</dbReference>
<evidence type="ECO:0000256" key="2">
    <source>
        <dbReference type="ARBA" id="ARBA00022840"/>
    </source>
</evidence>
<dbReference type="Proteomes" id="UP000279029">
    <property type="component" value="Chromosome"/>
</dbReference>
<evidence type="ECO:0000259" key="6">
    <source>
        <dbReference type="Pfam" id="PF22740"/>
    </source>
</evidence>
<gene>
    <name evidence="7" type="primary">yvcJ</name>
    <name evidence="7" type="ORF">PATL70BA_1499</name>
</gene>
<dbReference type="Gene3D" id="3.40.50.300">
    <property type="entry name" value="P-loop containing nucleotide triphosphate hydrolases"/>
    <property type="match status" value="1"/>
</dbReference>